<evidence type="ECO:0000256" key="4">
    <source>
        <dbReference type="ARBA" id="ARBA00022723"/>
    </source>
</evidence>
<dbReference type="CDD" id="cd03487">
    <property type="entry name" value="RT_Bac_retron_II"/>
    <property type="match status" value="1"/>
</dbReference>
<evidence type="ECO:0000313" key="11">
    <source>
        <dbReference type="EMBL" id="HIY59854.1"/>
    </source>
</evidence>
<evidence type="ECO:0000259" key="10">
    <source>
        <dbReference type="PROSITE" id="PS50878"/>
    </source>
</evidence>
<accession>A0A9D1YNY8</accession>
<evidence type="ECO:0000256" key="6">
    <source>
        <dbReference type="ARBA" id="ARBA00022918"/>
    </source>
</evidence>
<sequence length="349" mass="40137">MSSQLWKYCGTQQEKEFILSLNLLPAGMRERMSGEAQLSLLYALSNHTERHYRRARIPKKSGGSRRLLVPDGLLKSVQRNILRHCLDGRSVSAHTCAYRRGLSPIDNAAPHAGGEKDKILLKLDIRDFFDSILFPRVYGAAFPESLFPPAAAGLLTHLCCCYDRLPQGAPTSPAISNLVMKPFDEYIGKWCEARQISYTRYCDDLAFSGVFDVGEVYRKVRGMLEAMGFELNRKKTVVARQGMRQSVTGLVVNDRVRTDAAYRRRIRQEMYYCTKFGVREHLKVAGKPDGMETEAEREAETAAEEYAFLQSLRGRIGYVLQMEPENREFLEYLEEWKRLWEELENRERK</sequence>
<dbReference type="GO" id="GO:0046872">
    <property type="term" value="F:metal ion binding"/>
    <property type="evidence" value="ECO:0007669"/>
    <property type="project" value="UniProtKB-KW"/>
</dbReference>
<dbReference type="GO" id="GO:0003723">
    <property type="term" value="F:RNA binding"/>
    <property type="evidence" value="ECO:0007669"/>
    <property type="project" value="InterPro"/>
</dbReference>
<dbReference type="EMBL" id="DXDD01000050">
    <property type="protein sequence ID" value="HIY59854.1"/>
    <property type="molecule type" value="Genomic_DNA"/>
</dbReference>
<keyword evidence="7" id="KW-0051">Antiviral defense</keyword>
<dbReference type="InterPro" id="IPR043502">
    <property type="entry name" value="DNA/RNA_pol_sf"/>
</dbReference>
<evidence type="ECO:0000313" key="12">
    <source>
        <dbReference type="Proteomes" id="UP000824007"/>
    </source>
</evidence>
<dbReference type="Pfam" id="PF00078">
    <property type="entry name" value="RVT_1"/>
    <property type="match status" value="1"/>
</dbReference>
<keyword evidence="3" id="KW-0548">Nucleotidyltransferase</keyword>
<dbReference type="SUPFAM" id="SSF56672">
    <property type="entry name" value="DNA/RNA polymerases"/>
    <property type="match status" value="1"/>
</dbReference>
<dbReference type="InterPro" id="IPR000123">
    <property type="entry name" value="Reverse_transcriptase_msDNA"/>
</dbReference>
<keyword evidence="6 11" id="KW-0695">RNA-directed DNA polymerase</keyword>
<comment type="catalytic activity">
    <reaction evidence="9">
        <text>DNA(n) + a 2'-deoxyribonucleoside 5'-triphosphate = DNA(n+1) + diphosphate</text>
        <dbReference type="Rhea" id="RHEA:22508"/>
        <dbReference type="Rhea" id="RHEA-COMP:17339"/>
        <dbReference type="Rhea" id="RHEA-COMP:17340"/>
        <dbReference type="ChEBI" id="CHEBI:33019"/>
        <dbReference type="ChEBI" id="CHEBI:61560"/>
        <dbReference type="ChEBI" id="CHEBI:173112"/>
        <dbReference type="EC" id="2.7.7.49"/>
    </reaction>
</comment>
<proteinExistence type="inferred from homology"/>
<dbReference type="Gene3D" id="3.30.70.270">
    <property type="match status" value="1"/>
</dbReference>
<organism evidence="11 12">
    <name type="scientific">Candidatus Eisenbergiella pullistercoris</name>
    <dbReference type="NCBI Taxonomy" id="2838555"/>
    <lineage>
        <taxon>Bacteria</taxon>
        <taxon>Bacillati</taxon>
        <taxon>Bacillota</taxon>
        <taxon>Clostridia</taxon>
        <taxon>Lachnospirales</taxon>
        <taxon>Lachnospiraceae</taxon>
        <taxon>Eisenbergiella</taxon>
    </lineage>
</organism>
<evidence type="ECO:0000256" key="5">
    <source>
        <dbReference type="ARBA" id="ARBA00022842"/>
    </source>
</evidence>
<evidence type="ECO:0000256" key="7">
    <source>
        <dbReference type="ARBA" id="ARBA00023118"/>
    </source>
</evidence>
<dbReference type="InterPro" id="IPR000477">
    <property type="entry name" value="RT_dom"/>
</dbReference>
<dbReference type="EC" id="2.7.7.49" evidence="1"/>
<dbReference type="AlphaFoldDB" id="A0A9D1YNY8"/>
<evidence type="ECO:0000256" key="3">
    <source>
        <dbReference type="ARBA" id="ARBA00022695"/>
    </source>
</evidence>
<dbReference type="PRINTS" id="PR00866">
    <property type="entry name" value="RNADNAPOLMS"/>
</dbReference>
<keyword evidence="5" id="KW-0460">Magnesium</keyword>
<evidence type="ECO:0000256" key="8">
    <source>
        <dbReference type="ARBA" id="ARBA00034120"/>
    </source>
</evidence>
<protein>
    <recommendedName>
        <fullName evidence="1">RNA-directed DNA polymerase</fullName>
        <ecNumber evidence="1">2.7.7.49</ecNumber>
    </recommendedName>
</protein>
<keyword evidence="2" id="KW-0808">Transferase</keyword>
<comment type="similarity">
    <text evidence="8">Belongs to the bacterial reverse transcriptase family.</text>
</comment>
<reference evidence="11" key="2">
    <citation type="submission" date="2021-04" db="EMBL/GenBank/DDBJ databases">
        <authorList>
            <person name="Gilroy R."/>
        </authorList>
    </citation>
    <scope>NUCLEOTIDE SEQUENCE</scope>
    <source>
        <strain evidence="11">ChiSxjej3B15-24422</strain>
    </source>
</reference>
<name>A0A9D1YNY8_9FIRM</name>
<dbReference type="PANTHER" id="PTHR34047">
    <property type="entry name" value="NUCLEAR INTRON MATURASE 1, MITOCHONDRIAL-RELATED"/>
    <property type="match status" value="1"/>
</dbReference>
<comment type="caution">
    <text evidence="11">The sequence shown here is derived from an EMBL/GenBank/DDBJ whole genome shotgun (WGS) entry which is preliminary data.</text>
</comment>
<dbReference type="GO" id="GO:0051607">
    <property type="term" value="P:defense response to virus"/>
    <property type="evidence" value="ECO:0007669"/>
    <property type="project" value="UniProtKB-KW"/>
</dbReference>
<dbReference type="GO" id="GO:0003964">
    <property type="term" value="F:RNA-directed DNA polymerase activity"/>
    <property type="evidence" value="ECO:0007669"/>
    <property type="project" value="UniProtKB-KW"/>
</dbReference>
<dbReference type="InterPro" id="IPR043128">
    <property type="entry name" value="Rev_trsase/Diguanyl_cyclase"/>
</dbReference>
<dbReference type="Gene3D" id="3.10.10.10">
    <property type="entry name" value="HIV Type 1 Reverse Transcriptase, subunit A, domain 1"/>
    <property type="match status" value="1"/>
</dbReference>
<evidence type="ECO:0000256" key="9">
    <source>
        <dbReference type="ARBA" id="ARBA00048173"/>
    </source>
</evidence>
<evidence type="ECO:0000256" key="2">
    <source>
        <dbReference type="ARBA" id="ARBA00022679"/>
    </source>
</evidence>
<reference evidence="11" key="1">
    <citation type="journal article" date="2021" name="PeerJ">
        <title>Extensive microbial diversity within the chicken gut microbiome revealed by metagenomics and culture.</title>
        <authorList>
            <person name="Gilroy R."/>
            <person name="Ravi A."/>
            <person name="Getino M."/>
            <person name="Pursley I."/>
            <person name="Horton D.L."/>
            <person name="Alikhan N.F."/>
            <person name="Baker D."/>
            <person name="Gharbi K."/>
            <person name="Hall N."/>
            <person name="Watson M."/>
            <person name="Adriaenssens E.M."/>
            <person name="Foster-Nyarko E."/>
            <person name="Jarju S."/>
            <person name="Secka A."/>
            <person name="Antonio M."/>
            <person name="Oren A."/>
            <person name="Chaudhuri R.R."/>
            <person name="La Ragione R."/>
            <person name="Hildebrand F."/>
            <person name="Pallen M.J."/>
        </authorList>
    </citation>
    <scope>NUCLEOTIDE SEQUENCE</scope>
    <source>
        <strain evidence="11">ChiSxjej3B15-24422</strain>
    </source>
</reference>
<dbReference type="InterPro" id="IPR051083">
    <property type="entry name" value="GrpII_Intron_Splice-Mob/Def"/>
</dbReference>
<dbReference type="PANTHER" id="PTHR34047:SF7">
    <property type="entry name" value="RNA-DIRECTED DNA POLYMERASE"/>
    <property type="match status" value="1"/>
</dbReference>
<feature type="domain" description="Reverse transcriptase" evidence="10">
    <location>
        <begin position="38"/>
        <end position="252"/>
    </location>
</feature>
<keyword evidence="4" id="KW-0479">Metal-binding</keyword>
<dbReference type="Proteomes" id="UP000824007">
    <property type="component" value="Unassembled WGS sequence"/>
</dbReference>
<evidence type="ECO:0000256" key="1">
    <source>
        <dbReference type="ARBA" id="ARBA00012493"/>
    </source>
</evidence>
<gene>
    <name evidence="11" type="ORF">H9831_04105</name>
</gene>
<dbReference type="PROSITE" id="PS50878">
    <property type="entry name" value="RT_POL"/>
    <property type="match status" value="1"/>
</dbReference>